<dbReference type="EMBL" id="JABEPQ010000002">
    <property type="protein sequence ID" value="NNM46298.1"/>
    <property type="molecule type" value="Genomic_DNA"/>
</dbReference>
<reference evidence="2 3" key="1">
    <citation type="submission" date="2020-04" db="EMBL/GenBank/DDBJ databases">
        <title>Knoellia sp. isolate from air conditioner.</title>
        <authorList>
            <person name="Chea S."/>
            <person name="Kim D.-U."/>
        </authorList>
    </citation>
    <scope>NUCLEOTIDE SEQUENCE [LARGE SCALE GENOMIC DNA]</scope>
    <source>
        <strain evidence="2 3">DB2414S</strain>
    </source>
</reference>
<comment type="similarity">
    <text evidence="1">Belongs to the arylamine N-acetyltransferase family.</text>
</comment>
<comment type="caution">
    <text evidence="2">The sequence shown here is derived from an EMBL/GenBank/DDBJ whole genome shotgun (WGS) entry which is preliminary data.</text>
</comment>
<protein>
    <submittedName>
        <fullName evidence="2">Arylamine N-acetyltransferase</fullName>
    </submittedName>
</protein>
<dbReference type="Gene3D" id="3.30.2140.10">
    <property type="entry name" value="Arylamine N-acetyltransferase"/>
    <property type="match status" value="1"/>
</dbReference>
<name>A0A849HFV0_9MICO</name>
<dbReference type="PANTHER" id="PTHR11786">
    <property type="entry name" value="N-HYDROXYARYLAMINE O-ACETYLTRANSFERASE"/>
    <property type="match status" value="1"/>
</dbReference>
<proteinExistence type="inferred from homology"/>
<dbReference type="AlphaFoldDB" id="A0A849HFV0"/>
<evidence type="ECO:0000313" key="2">
    <source>
        <dbReference type="EMBL" id="NNM46298.1"/>
    </source>
</evidence>
<dbReference type="InterPro" id="IPR038765">
    <property type="entry name" value="Papain-like_cys_pep_sf"/>
</dbReference>
<organism evidence="2 3">
    <name type="scientific">Knoellia koreensis</name>
    <dbReference type="NCBI Taxonomy" id="2730921"/>
    <lineage>
        <taxon>Bacteria</taxon>
        <taxon>Bacillati</taxon>
        <taxon>Actinomycetota</taxon>
        <taxon>Actinomycetes</taxon>
        <taxon>Micrococcales</taxon>
        <taxon>Intrasporangiaceae</taxon>
        <taxon>Knoellia</taxon>
    </lineage>
</organism>
<evidence type="ECO:0000313" key="3">
    <source>
        <dbReference type="Proteomes" id="UP000588586"/>
    </source>
</evidence>
<gene>
    <name evidence="2" type="ORF">HJG52_09805</name>
</gene>
<keyword evidence="3" id="KW-1185">Reference proteome</keyword>
<accession>A0A849HFV0</accession>
<evidence type="ECO:0000256" key="1">
    <source>
        <dbReference type="ARBA" id="ARBA00006547"/>
    </source>
</evidence>
<dbReference type="Proteomes" id="UP000588586">
    <property type="component" value="Unassembled WGS sequence"/>
</dbReference>
<dbReference type="GO" id="GO:0016407">
    <property type="term" value="F:acetyltransferase activity"/>
    <property type="evidence" value="ECO:0007669"/>
    <property type="project" value="InterPro"/>
</dbReference>
<dbReference type="InterPro" id="IPR001447">
    <property type="entry name" value="Arylamine_N-AcTrfase"/>
</dbReference>
<dbReference type="SUPFAM" id="SSF54001">
    <property type="entry name" value="Cysteine proteinases"/>
    <property type="match status" value="1"/>
</dbReference>
<dbReference type="RefSeq" id="WP_171243413.1">
    <property type="nucleotide sequence ID" value="NZ_JABEPQ010000002.1"/>
</dbReference>
<dbReference type="Gene3D" id="2.40.128.150">
    <property type="entry name" value="Cysteine proteinases"/>
    <property type="match status" value="1"/>
</dbReference>
<sequence length="285" mass="31511">MRVLDEGARAAYLRRLGLDHAPDPTLATLIDIHRRHLARVPYENLGIMLGQPPSVDPLDSVARVGDVGRLGYCFHQNGAAELLLRSLGYAVERRHGHVWTGRPVPMGPFNHLVLVVEVPGEAGRWWFDVGLGDGFADPLPLADGSVTDGAGFEYTLESVGVHGWSFRHDARGTFGGVTVTSRPSDPTAVEVAHGRLASDPESPFRRLLVCQRRDAGGVETVRGVLWSRVEPGRREERELTGFEEWCSAIRDRIGLSLKGFDETDLRDLFERMLAVHHEWLASRSG</sequence>
<dbReference type="PANTHER" id="PTHR11786:SF0">
    <property type="entry name" value="ARYLAMINE N-ACETYLTRANSFERASE 4-RELATED"/>
    <property type="match status" value="1"/>
</dbReference>
<keyword evidence="2" id="KW-0808">Transferase</keyword>
<dbReference type="Pfam" id="PF00797">
    <property type="entry name" value="Acetyltransf_2"/>
    <property type="match status" value="1"/>
</dbReference>